<gene>
    <name evidence="1" type="ORF">AM231_12370</name>
</gene>
<name>A0A0M1P5V7_9BACL</name>
<evidence type="ECO:0000313" key="1">
    <source>
        <dbReference type="EMBL" id="KOR89851.1"/>
    </source>
</evidence>
<proteinExistence type="predicted"/>
<dbReference type="OrthoDB" id="6402248at2"/>
<reference evidence="2" key="1">
    <citation type="submission" date="2015-08" db="EMBL/GenBank/DDBJ databases">
        <title>Genome sequencing project for genomic taxonomy and phylogenomics of Bacillus-like bacteria.</title>
        <authorList>
            <person name="Liu B."/>
            <person name="Wang J."/>
            <person name="Zhu Y."/>
            <person name="Liu G."/>
            <person name="Chen Q."/>
            <person name="Chen Z."/>
            <person name="Lan J."/>
            <person name="Che J."/>
            <person name="Ge C."/>
            <person name="Shi H."/>
            <person name="Pan Z."/>
            <person name="Liu X."/>
        </authorList>
    </citation>
    <scope>NUCLEOTIDE SEQUENCE [LARGE SCALE GENOMIC DNA]</scope>
    <source>
        <strain evidence="2">FJAT-22460</strain>
    </source>
</reference>
<dbReference type="PATRIC" id="fig|1705565.3.peg.4496"/>
<accession>A0A0M1P5V7</accession>
<keyword evidence="2" id="KW-1185">Reference proteome</keyword>
<evidence type="ECO:0000313" key="2">
    <source>
        <dbReference type="Proteomes" id="UP000036932"/>
    </source>
</evidence>
<comment type="caution">
    <text evidence="1">The sequence shown here is derived from an EMBL/GenBank/DDBJ whole genome shotgun (WGS) entry which is preliminary data.</text>
</comment>
<sequence length="200" mass="23420">MQEDIHFRNIEYLHRGSAKQQDAALVIDELEIMDHLISYDPILVGTIPIGIDIDGSDLDIICCVSDFARFEQEIKARYSRLIPELTFSSRIVNKIERMVVRFQYKDWDFEIFAQPVPSSNQNGYRHMMIEFKLLNRLGEAAKQRIIELKRLGYKTEPAFAELLNIPGDPYEELLNMSSWSEDQLDIYISNLDMDKERCHE</sequence>
<protein>
    <submittedName>
        <fullName evidence="1">HIT family protein</fullName>
    </submittedName>
</protein>
<dbReference type="AlphaFoldDB" id="A0A0M1P5V7"/>
<dbReference type="Pfam" id="PF14091">
    <property type="entry name" value="DUF4269"/>
    <property type="match status" value="1"/>
</dbReference>
<dbReference type="EMBL" id="LIUT01000001">
    <property type="protein sequence ID" value="KOR89851.1"/>
    <property type="molecule type" value="Genomic_DNA"/>
</dbReference>
<dbReference type="Proteomes" id="UP000036932">
    <property type="component" value="Unassembled WGS sequence"/>
</dbReference>
<organism evidence="1 2">
    <name type="scientific">Paenibacillus solani</name>
    <dbReference type="NCBI Taxonomy" id="1705565"/>
    <lineage>
        <taxon>Bacteria</taxon>
        <taxon>Bacillati</taxon>
        <taxon>Bacillota</taxon>
        <taxon>Bacilli</taxon>
        <taxon>Bacillales</taxon>
        <taxon>Paenibacillaceae</taxon>
        <taxon>Paenibacillus</taxon>
    </lineage>
</organism>
<dbReference type="InterPro" id="IPR025365">
    <property type="entry name" value="DUF4269"/>
</dbReference>
<dbReference type="RefSeq" id="WP_054402861.1">
    <property type="nucleotide sequence ID" value="NZ_LIUT01000001.1"/>
</dbReference>